<accession>A0A2H2ZLU2</accession>
<sequence length="375" mass="42614">MSLTLQPQLGNGEPSAQRDLTSRLLNLPVELVIAIAAQVPRPDQILASQTCRALRNILCDSVLSGDDHLPENLSMEERTEFLLHLSRGSPCQWVCEECTELHWAYMHDTPAKPLSEGYLPCFFPGYGQRQDLNLHSIYGFKLNHRHVQLALKHTRLAATEALDTTYLQKLLQPYQKQIRSRYTRKHLVDAEFSAHPKVVDGRFLVKTTFDFREGYDKVCREYLGTVALCGHQIIQASDVRNWRGQLSDSHNDLHPLYALLITVRAAFQSPGREFCGRCEFCGTDFSVKATPERVTVRAWKDFGPEGTTYDPYWRSHLSRVFSTRTACRMAGSIRELYGEDKGQAIRAMGANYVPGSWIWVDGIPPFGVGRRLELD</sequence>
<feature type="domain" description="F-box" evidence="1">
    <location>
        <begin position="24"/>
        <end position="61"/>
    </location>
</feature>
<name>A0A2H2ZLU2_TRIPA</name>
<dbReference type="EMBL" id="LFMI01000833">
    <property type="protein sequence ID" value="OTA08297.1"/>
    <property type="molecule type" value="Genomic_DNA"/>
</dbReference>
<proteinExistence type="predicted"/>
<gene>
    <name evidence="2" type="ORF">A9Z42_0092010</name>
</gene>
<reference evidence="2 3" key="1">
    <citation type="journal article" date="2015" name="Genome Announc.">
        <title>Genome sequence and annotation of Trichoderma parareesei, the ancestor of the cellulase producer Trichoderma reesei.</title>
        <authorList>
            <person name="Yang D."/>
            <person name="Pomraning K."/>
            <person name="Kopchinskiy A."/>
            <person name="Karimi Aghcheh R."/>
            <person name="Atanasova L."/>
            <person name="Chenthamara K."/>
            <person name="Baker S.E."/>
            <person name="Zhang R."/>
            <person name="Shen Q."/>
            <person name="Freitag M."/>
            <person name="Kubicek C.P."/>
            <person name="Druzhinina I.S."/>
        </authorList>
    </citation>
    <scope>NUCLEOTIDE SEQUENCE [LARGE SCALE GENOMIC DNA]</scope>
    <source>
        <strain evidence="2 3">CBS 125925</strain>
    </source>
</reference>
<protein>
    <recommendedName>
        <fullName evidence="1">F-box domain-containing protein</fullName>
    </recommendedName>
</protein>
<organism evidence="2 3">
    <name type="scientific">Trichoderma parareesei</name>
    <name type="common">Filamentous fungus</name>
    <dbReference type="NCBI Taxonomy" id="858221"/>
    <lineage>
        <taxon>Eukaryota</taxon>
        <taxon>Fungi</taxon>
        <taxon>Dikarya</taxon>
        <taxon>Ascomycota</taxon>
        <taxon>Pezizomycotina</taxon>
        <taxon>Sordariomycetes</taxon>
        <taxon>Hypocreomycetidae</taxon>
        <taxon>Hypocreales</taxon>
        <taxon>Hypocreaceae</taxon>
        <taxon>Trichoderma</taxon>
    </lineage>
</organism>
<keyword evidence="3" id="KW-1185">Reference proteome</keyword>
<dbReference type="InterPro" id="IPR001810">
    <property type="entry name" value="F-box_dom"/>
</dbReference>
<dbReference type="OrthoDB" id="3766406at2759"/>
<evidence type="ECO:0000259" key="1">
    <source>
        <dbReference type="Pfam" id="PF00646"/>
    </source>
</evidence>
<dbReference type="InterPro" id="IPR036047">
    <property type="entry name" value="F-box-like_dom_sf"/>
</dbReference>
<dbReference type="SUPFAM" id="SSF81383">
    <property type="entry name" value="F-box domain"/>
    <property type="match status" value="1"/>
</dbReference>
<dbReference type="AlphaFoldDB" id="A0A2H2ZLU2"/>
<dbReference type="Pfam" id="PF00646">
    <property type="entry name" value="F-box"/>
    <property type="match status" value="1"/>
</dbReference>
<evidence type="ECO:0000313" key="3">
    <source>
        <dbReference type="Proteomes" id="UP000219286"/>
    </source>
</evidence>
<evidence type="ECO:0000313" key="2">
    <source>
        <dbReference type="EMBL" id="OTA08297.1"/>
    </source>
</evidence>
<comment type="caution">
    <text evidence="2">The sequence shown here is derived from an EMBL/GenBank/DDBJ whole genome shotgun (WGS) entry which is preliminary data.</text>
</comment>
<dbReference type="Proteomes" id="UP000219286">
    <property type="component" value="Unassembled WGS sequence"/>
</dbReference>